<dbReference type="PATRIC" id="fig|145458.7.peg.1350"/>
<gene>
    <name evidence="7" type="ORF">C5C51_05675</name>
    <name evidence="6" type="ORF">VT73_08570</name>
</gene>
<dbReference type="OrthoDB" id="9806257at2"/>
<dbReference type="InterPro" id="IPR006076">
    <property type="entry name" value="FAD-dep_OxRdtase"/>
</dbReference>
<proteinExistence type="predicted"/>
<evidence type="ECO:0000313" key="9">
    <source>
        <dbReference type="Proteomes" id="UP000237966"/>
    </source>
</evidence>
<dbReference type="Proteomes" id="UP000237966">
    <property type="component" value="Unassembled WGS sequence"/>
</dbReference>
<keyword evidence="4" id="KW-0560">Oxidoreductase</keyword>
<comment type="caution">
    <text evidence="6">The sequence shown here is derived from an EMBL/GenBank/DDBJ whole genome shotgun (WGS) entry which is preliminary data.</text>
</comment>
<evidence type="ECO:0000256" key="2">
    <source>
        <dbReference type="ARBA" id="ARBA00022630"/>
    </source>
</evidence>
<sequence>MVLGEVYDLAVLGLGAVGSAALWRAAVRGARAVGIEKLKPGHSFGSSHGGSRIFRRLVVEGHQYVPLARRSELLWRELERVTGSRLLSTTGGLIIGPFDSPLVMSALNAAELGDVEYSLLSNEELAARYPQHVNRSGDIAVYEPGAGVLNPEYSIRAAVSAARIAGADLVLGTRVLMLDDGGSTIVIRSENDIVARARKVILSTGAWIGSHVPQVGLPLSVRRSPLVWFTPSKPSDYSPSVFPVFVRGGVINCWGIPDVDGRGVKIGVSGMASKRTLRSADENNFPVDHSDLSLTKTTAAAAFPALVAQHVMAEPCMDAYTPDGHFLLGARRASPNIVLAGGFSGHGFKHATGSADVAVDLALEGRSTIPVKDFSPERFVSKS</sequence>
<dbReference type="InterPro" id="IPR045170">
    <property type="entry name" value="MTOX"/>
</dbReference>
<dbReference type="AlphaFoldDB" id="A0A0C5BEA7"/>
<dbReference type="GeneID" id="93667186"/>
<dbReference type="RefSeq" id="WP_042734045.1">
    <property type="nucleotide sequence ID" value="NZ_CP010848.1"/>
</dbReference>
<dbReference type="InterPro" id="IPR036188">
    <property type="entry name" value="FAD/NAD-bd_sf"/>
</dbReference>
<accession>A0A0C5BEA7</accession>
<evidence type="ECO:0000256" key="4">
    <source>
        <dbReference type="ARBA" id="ARBA00023002"/>
    </source>
</evidence>
<dbReference type="Gene3D" id="3.30.9.10">
    <property type="entry name" value="D-Amino Acid Oxidase, subunit A, domain 2"/>
    <property type="match status" value="1"/>
</dbReference>
<dbReference type="SUPFAM" id="SSF51905">
    <property type="entry name" value="FAD/NAD(P)-binding domain"/>
    <property type="match status" value="1"/>
</dbReference>
<dbReference type="STRING" id="145458.APU90_00600"/>
<reference evidence="7 9" key="2">
    <citation type="submission" date="2018-02" db="EMBL/GenBank/DDBJ databases">
        <title>Bacteriophage NCPPB3778 and a type I-E CRISPR drive the evolution of the US Biological Select Agent, Rathayibacter toxicus.</title>
        <authorList>
            <person name="Davis E.W.II."/>
            <person name="Tabima J.F."/>
            <person name="Weisberg A.J."/>
            <person name="Lopes L.D."/>
            <person name="Wiseman M.S."/>
            <person name="Wiseman M.S."/>
            <person name="Pupko T."/>
            <person name="Belcher M.S."/>
            <person name="Sechler A.J."/>
            <person name="Tancos M.A."/>
            <person name="Schroeder B.K."/>
            <person name="Murray T.D."/>
            <person name="Luster D.G."/>
            <person name="Schneider W.L."/>
            <person name="Rogers E."/>
            <person name="Andreote F.D."/>
            <person name="Grunwald N.J."/>
            <person name="Putnam M.L."/>
            <person name="Chang J.H."/>
        </authorList>
    </citation>
    <scope>NUCLEOTIDE SEQUENCE [LARGE SCALE GENOMIC DNA]</scope>
    <source>
        <strain evidence="7 9">FH99</strain>
    </source>
</reference>
<dbReference type="GO" id="GO:0008115">
    <property type="term" value="F:sarcosine oxidase activity"/>
    <property type="evidence" value="ECO:0007669"/>
    <property type="project" value="TreeGrafter"/>
</dbReference>
<evidence type="ECO:0000256" key="3">
    <source>
        <dbReference type="ARBA" id="ARBA00022827"/>
    </source>
</evidence>
<evidence type="ECO:0000259" key="5">
    <source>
        <dbReference type="Pfam" id="PF01266"/>
    </source>
</evidence>
<keyword evidence="2" id="KW-0285">Flavoprotein</keyword>
<dbReference type="Pfam" id="PF01266">
    <property type="entry name" value="DAO"/>
    <property type="match status" value="1"/>
</dbReference>
<dbReference type="NCBIfam" id="NF008425">
    <property type="entry name" value="PRK11259.1"/>
    <property type="match status" value="1"/>
</dbReference>
<dbReference type="EMBL" id="LBFI01000053">
    <property type="protein sequence ID" value="KKM44584.1"/>
    <property type="molecule type" value="Genomic_DNA"/>
</dbReference>
<reference evidence="6 8" key="1">
    <citation type="submission" date="2015-04" db="EMBL/GenBank/DDBJ databases">
        <title>Draft genome sequence of Rathayibacter toxicus strain FH-142 (AKA 70134 or CS 32), a Western Australian isolate.</title>
        <authorList>
            <consortium name="Consortium for Microbial Forensics and Genomics (microFORGE)"/>
            <person name="Knight B.M."/>
            <person name="Roberts D.P."/>
            <person name="Lin D."/>
            <person name="Hari K."/>
            <person name="Fletcher J."/>
            <person name="Melcher U."/>
            <person name="Blagden T."/>
            <person name="Luster D.G."/>
            <person name="Sechler A.J."/>
            <person name="Schneider W.L."/>
            <person name="Winegar R.A."/>
        </authorList>
    </citation>
    <scope>NUCLEOTIDE SEQUENCE [LARGE SCALE GENOMIC DNA]</scope>
    <source>
        <strain evidence="6 8">FH142</strain>
    </source>
</reference>
<dbReference type="SUPFAM" id="SSF54373">
    <property type="entry name" value="FAD-linked reductases, C-terminal domain"/>
    <property type="match status" value="1"/>
</dbReference>
<protein>
    <submittedName>
        <fullName evidence="7">FAD-dependent oxidoreductase</fullName>
    </submittedName>
</protein>
<dbReference type="EMBL" id="PSWU01000007">
    <property type="protein sequence ID" value="PPI15274.1"/>
    <property type="molecule type" value="Genomic_DNA"/>
</dbReference>
<dbReference type="GO" id="GO:0050660">
    <property type="term" value="F:flavin adenine dinucleotide binding"/>
    <property type="evidence" value="ECO:0007669"/>
    <property type="project" value="InterPro"/>
</dbReference>
<dbReference type="KEGG" id="rtc:APU90_00600"/>
<organism evidence="6 8">
    <name type="scientific">Rathayibacter toxicus</name>
    <dbReference type="NCBI Taxonomy" id="145458"/>
    <lineage>
        <taxon>Bacteria</taxon>
        <taxon>Bacillati</taxon>
        <taxon>Actinomycetota</taxon>
        <taxon>Actinomycetes</taxon>
        <taxon>Micrococcales</taxon>
        <taxon>Microbacteriaceae</taxon>
        <taxon>Rathayibacter</taxon>
    </lineage>
</organism>
<evidence type="ECO:0000256" key="1">
    <source>
        <dbReference type="ARBA" id="ARBA00001974"/>
    </source>
</evidence>
<dbReference type="PANTHER" id="PTHR10961:SF7">
    <property type="entry name" value="FAD DEPENDENT OXIDOREDUCTASE DOMAIN-CONTAINING PROTEIN"/>
    <property type="match status" value="1"/>
</dbReference>
<evidence type="ECO:0000313" key="7">
    <source>
        <dbReference type="EMBL" id="PPI15274.1"/>
    </source>
</evidence>
<keyword evidence="8" id="KW-1185">Reference proteome</keyword>
<name>A0A0C5BEA7_9MICO</name>
<evidence type="ECO:0000313" key="6">
    <source>
        <dbReference type="EMBL" id="KKM44584.1"/>
    </source>
</evidence>
<dbReference type="KEGG" id="rtx:TI83_05870"/>
<dbReference type="Proteomes" id="UP000052979">
    <property type="component" value="Unassembled WGS sequence"/>
</dbReference>
<comment type="cofactor">
    <cofactor evidence="1">
        <name>FAD</name>
        <dbReference type="ChEBI" id="CHEBI:57692"/>
    </cofactor>
</comment>
<feature type="domain" description="FAD dependent oxidoreductase" evidence="5">
    <location>
        <begin position="8"/>
        <end position="361"/>
    </location>
</feature>
<dbReference type="Gene3D" id="3.50.50.60">
    <property type="entry name" value="FAD/NAD(P)-binding domain"/>
    <property type="match status" value="1"/>
</dbReference>
<keyword evidence="3" id="KW-0274">FAD</keyword>
<dbReference type="PANTHER" id="PTHR10961">
    <property type="entry name" value="PEROXISOMAL SARCOSINE OXIDASE"/>
    <property type="match status" value="1"/>
</dbReference>
<evidence type="ECO:0000313" key="8">
    <source>
        <dbReference type="Proteomes" id="UP000052979"/>
    </source>
</evidence>